<name>A0A938YRX0_9ACTN</name>
<dbReference type="CDD" id="cd06261">
    <property type="entry name" value="TM_PBP2"/>
    <property type="match status" value="1"/>
</dbReference>
<accession>A0A938YRX0</accession>
<dbReference type="GO" id="GO:0043190">
    <property type="term" value="C:ATP-binding cassette (ABC) transporter complex"/>
    <property type="evidence" value="ECO:0007669"/>
    <property type="project" value="InterPro"/>
</dbReference>
<dbReference type="SUPFAM" id="SSF161098">
    <property type="entry name" value="MetI-like"/>
    <property type="match status" value="1"/>
</dbReference>
<feature type="domain" description="ABC transmembrane type-1" evidence="8">
    <location>
        <begin position="70"/>
        <end position="258"/>
    </location>
</feature>
<organism evidence="9 10">
    <name type="scientific">Nakamurella flavida</name>
    <dbReference type="NCBI Taxonomy" id="363630"/>
    <lineage>
        <taxon>Bacteria</taxon>
        <taxon>Bacillati</taxon>
        <taxon>Actinomycetota</taxon>
        <taxon>Actinomycetes</taxon>
        <taxon>Nakamurellales</taxon>
        <taxon>Nakamurellaceae</taxon>
        <taxon>Nakamurella</taxon>
    </lineage>
</organism>
<dbReference type="PANTHER" id="PTHR30614">
    <property type="entry name" value="MEMBRANE COMPONENT OF AMINO ACID ABC TRANSPORTER"/>
    <property type="match status" value="1"/>
</dbReference>
<dbReference type="GO" id="GO:0022857">
    <property type="term" value="F:transmembrane transporter activity"/>
    <property type="evidence" value="ECO:0007669"/>
    <property type="project" value="InterPro"/>
</dbReference>
<feature type="transmembrane region" description="Helical" evidence="7">
    <location>
        <begin position="190"/>
        <end position="211"/>
    </location>
</feature>
<dbReference type="PANTHER" id="PTHR30614:SF21">
    <property type="entry name" value="AMINO ACID ABC TRANSPORTER PERMEASE"/>
    <property type="match status" value="1"/>
</dbReference>
<evidence type="ECO:0000256" key="1">
    <source>
        <dbReference type="ARBA" id="ARBA00004651"/>
    </source>
</evidence>
<dbReference type="EMBL" id="JAERWL010000016">
    <property type="protein sequence ID" value="MBM9478317.1"/>
    <property type="molecule type" value="Genomic_DNA"/>
</dbReference>
<dbReference type="Proteomes" id="UP000663801">
    <property type="component" value="Unassembled WGS sequence"/>
</dbReference>
<evidence type="ECO:0000256" key="6">
    <source>
        <dbReference type="ARBA" id="ARBA00023136"/>
    </source>
</evidence>
<feature type="transmembrane region" description="Helical" evidence="7">
    <location>
        <begin position="241"/>
        <end position="265"/>
    </location>
</feature>
<dbReference type="GO" id="GO:0006865">
    <property type="term" value="P:amino acid transport"/>
    <property type="evidence" value="ECO:0007669"/>
    <property type="project" value="TreeGrafter"/>
</dbReference>
<sequence>MSDRLSVLYDHPGPKARRRNAVLSVVVALLLLAGLWWIYDTLNGKNQLTAQKWEPFLTAQMWTTYLLPGLLETLKAAALSVIISIPVGALLGVARLSDHAWLRWVAGIVVEFFRAIPVLILMVFAAAFYALYTGVSSGARPLVAVVTALVLYNGSVLAEVFRAGILSLPKGQTEAAVAIGMRKTQVMTQILLPQALTVMLPAVISQLVVIVKDTALGGILLSFAELRRAAGTAASVYGNFLAVYVVVAAIYIALNLLLGFGAGYVEKRMRVRRGGGTAGLEPITGVGEAGVPAALVPDDRAT</sequence>
<dbReference type="NCBIfam" id="TIGR01726">
    <property type="entry name" value="HEQRo_perm_3TM"/>
    <property type="match status" value="1"/>
</dbReference>
<feature type="transmembrane region" description="Helical" evidence="7">
    <location>
        <begin position="101"/>
        <end position="130"/>
    </location>
</feature>
<proteinExistence type="inferred from homology"/>
<keyword evidence="5 7" id="KW-1133">Transmembrane helix</keyword>
<keyword evidence="3" id="KW-1003">Cell membrane</keyword>
<comment type="similarity">
    <text evidence="7">Belongs to the binding-protein-dependent transport system permease family.</text>
</comment>
<dbReference type="InterPro" id="IPR010065">
    <property type="entry name" value="AA_ABC_transptr_permease_3TM"/>
</dbReference>
<evidence type="ECO:0000256" key="5">
    <source>
        <dbReference type="ARBA" id="ARBA00022989"/>
    </source>
</evidence>
<feature type="transmembrane region" description="Helical" evidence="7">
    <location>
        <begin position="21"/>
        <end position="39"/>
    </location>
</feature>
<keyword evidence="2 7" id="KW-0813">Transport</keyword>
<comment type="caution">
    <text evidence="9">The sequence shown here is derived from an EMBL/GenBank/DDBJ whole genome shotgun (WGS) entry which is preliminary data.</text>
</comment>
<evidence type="ECO:0000313" key="10">
    <source>
        <dbReference type="Proteomes" id="UP000663801"/>
    </source>
</evidence>
<dbReference type="InterPro" id="IPR043429">
    <property type="entry name" value="ArtM/GltK/GlnP/TcyL/YhdX-like"/>
</dbReference>
<comment type="subcellular location">
    <subcellularLocation>
        <location evidence="1 7">Cell membrane</location>
        <topology evidence="1 7">Multi-pass membrane protein</topology>
    </subcellularLocation>
</comment>
<dbReference type="Pfam" id="PF00528">
    <property type="entry name" value="BPD_transp_1"/>
    <property type="match status" value="1"/>
</dbReference>
<dbReference type="Gene3D" id="1.10.3720.10">
    <property type="entry name" value="MetI-like"/>
    <property type="match status" value="1"/>
</dbReference>
<dbReference type="AlphaFoldDB" id="A0A938YRX0"/>
<evidence type="ECO:0000256" key="2">
    <source>
        <dbReference type="ARBA" id="ARBA00022448"/>
    </source>
</evidence>
<feature type="transmembrane region" description="Helical" evidence="7">
    <location>
        <begin position="76"/>
        <end position="94"/>
    </location>
</feature>
<dbReference type="InterPro" id="IPR000515">
    <property type="entry name" value="MetI-like"/>
</dbReference>
<protein>
    <submittedName>
        <fullName evidence="9">Amino acid ABC transporter permease</fullName>
    </submittedName>
</protein>
<dbReference type="PROSITE" id="PS50928">
    <property type="entry name" value="ABC_TM1"/>
    <property type="match status" value="1"/>
</dbReference>
<gene>
    <name evidence="9" type="ORF">JL107_17855</name>
</gene>
<evidence type="ECO:0000313" key="9">
    <source>
        <dbReference type="EMBL" id="MBM9478317.1"/>
    </source>
</evidence>
<dbReference type="InterPro" id="IPR035906">
    <property type="entry name" value="MetI-like_sf"/>
</dbReference>
<evidence type="ECO:0000256" key="7">
    <source>
        <dbReference type="RuleBase" id="RU363032"/>
    </source>
</evidence>
<keyword evidence="6 7" id="KW-0472">Membrane</keyword>
<keyword evidence="4 7" id="KW-0812">Transmembrane</keyword>
<evidence type="ECO:0000256" key="3">
    <source>
        <dbReference type="ARBA" id="ARBA00022475"/>
    </source>
</evidence>
<dbReference type="RefSeq" id="WP_205258430.1">
    <property type="nucleotide sequence ID" value="NZ_BAAAPV010000006.1"/>
</dbReference>
<feature type="transmembrane region" description="Helical" evidence="7">
    <location>
        <begin position="142"/>
        <end position="161"/>
    </location>
</feature>
<evidence type="ECO:0000256" key="4">
    <source>
        <dbReference type="ARBA" id="ARBA00022692"/>
    </source>
</evidence>
<keyword evidence="10" id="KW-1185">Reference proteome</keyword>
<reference evidence="9" key="1">
    <citation type="submission" date="2021-01" db="EMBL/GenBank/DDBJ databases">
        <title>KCTC 19127 draft genome.</title>
        <authorList>
            <person name="An D."/>
        </authorList>
    </citation>
    <scope>NUCLEOTIDE SEQUENCE</scope>
    <source>
        <strain evidence="9">KCTC 19127</strain>
    </source>
</reference>
<evidence type="ECO:0000259" key="8">
    <source>
        <dbReference type="PROSITE" id="PS50928"/>
    </source>
</evidence>